<comment type="caution">
    <text evidence="2">The sequence shown here is derived from an EMBL/GenBank/DDBJ whole genome shotgun (WGS) entry which is preliminary data.</text>
</comment>
<feature type="compositionally biased region" description="Basic and acidic residues" evidence="1">
    <location>
        <begin position="249"/>
        <end position="259"/>
    </location>
</feature>
<feature type="region of interest" description="Disordered" evidence="1">
    <location>
        <begin position="230"/>
        <end position="259"/>
    </location>
</feature>
<sequence>MLPTKKSPPKQDHADLTVLVYGPSKIGKSTWCSRSEGALFLATEPGLNSLDVFQVPIRNWEELLAACGEIAEGKHPYKTVILDTVDNAYRMCSDYICTKFKIEHESDLGYGKGWALINNEFHRVLTKLAFLPYGLVLVSHSQEKEIETRTGKYIRIIPTLPDKARKIVLGMVDLILFCDLEVTSDESGKPVYRRVTRTKPSPHYEAGDRTGRLPETIDLNFQAFIEAFNRPADAPRASAPRSVPAPGDGQDKKPAPAGK</sequence>
<proteinExistence type="predicted"/>
<dbReference type="SUPFAM" id="SSF52540">
    <property type="entry name" value="P-loop containing nucleoside triphosphate hydrolases"/>
    <property type="match status" value="1"/>
</dbReference>
<dbReference type="InterPro" id="IPR027417">
    <property type="entry name" value="P-loop_NTPase"/>
</dbReference>
<evidence type="ECO:0000313" key="2">
    <source>
        <dbReference type="EMBL" id="RCK79185.1"/>
    </source>
</evidence>
<evidence type="ECO:0000313" key="3">
    <source>
        <dbReference type="Proteomes" id="UP000252355"/>
    </source>
</evidence>
<name>A0A367ZM31_9BACT</name>
<dbReference type="Pfam" id="PF13479">
    <property type="entry name" value="AAA_24"/>
    <property type="match status" value="1"/>
</dbReference>
<protein>
    <recommendedName>
        <fullName evidence="4">Phage protein</fullName>
    </recommendedName>
</protein>
<organism evidence="2 3">
    <name type="scientific">Candidatus Ozemobacter sibiricus</name>
    <dbReference type="NCBI Taxonomy" id="2268124"/>
    <lineage>
        <taxon>Bacteria</taxon>
        <taxon>Candidatus Ozemobacteria</taxon>
        <taxon>Candidatus Ozemobacterales</taxon>
        <taxon>Candidatus Ozemobacteraceae</taxon>
        <taxon>Candidatus Ozemobacter</taxon>
    </lineage>
</organism>
<gene>
    <name evidence="2" type="ORF">OZSIB_0299</name>
</gene>
<dbReference type="AlphaFoldDB" id="A0A367ZM31"/>
<evidence type="ECO:0008006" key="4">
    <source>
        <dbReference type="Google" id="ProtNLM"/>
    </source>
</evidence>
<feature type="compositionally biased region" description="Low complexity" evidence="1">
    <location>
        <begin position="230"/>
        <end position="246"/>
    </location>
</feature>
<dbReference type="EMBL" id="QOQW01000015">
    <property type="protein sequence ID" value="RCK79185.1"/>
    <property type="molecule type" value="Genomic_DNA"/>
</dbReference>
<dbReference type="Proteomes" id="UP000252355">
    <property type="component" value="Unassembled WGS sequence"/>
</dbReference>
<evidence type="ECO:0000256" key="1">
    <source>
        <dbReference type="SAM" id="MobiDB-lite"/>
    </source>
</evidence>
<reference evidence="2 3" key="1">
    <citation type="submission" date="2018-05" db="EMBL/GenBank/DDBJ databases">
        <title>A metagenomic window into the 2 km-deep terrestrial subsurface aquifer revealed taxonomically and functionally diverse microbial community comprising novel uncultured bacterial lineages.</title>
        <authorList>
            <person name="Kadnikov V.V."/>
            <person name="Mardanov A.V."/>
            <person name="Beletsky A.V."/>
            <person name="Banks D."/>
            <person name="Pimenov N.V."/>
            <person name="Frank Y.A."/>
            <person name="Karnachuk O.V."/>
            <person name="Ravin N.V."/>
        </authorList>
    </citation>
    <scope>NUCLEOTIDE SEQUENCE [LARGE SCALE GENOMIC DNA]</scope>
    <source>
        <strain evidence="2">BY5</strain>
    </source>
</reference>
<accession>A0A367ZM31</accession>